<protein>
    <submittedName>
        <fullName evidence="2">Hypothetical membrane-spanning protein</fullName>
    </submittedName>
</protein>
<name>Q2NH02_METST</name>
<dbReference type="KEGG" id="mst:Msp_0501"/>
<dbReference type="Proteomes" id="UP000001931">
    <property type="component" value="Chromosome"/>
</dbReference>
<reference evidence="2 3" key="1">
    <citation type="journal article" date="2006" name="J. Bacteriol.">
        <title>The genome sequence of Methanosphaera stadtmanae reveals why this human intestinal archaeon is restricted to methanol and H2 for methane formation and ATP synthesis.</title>
        <authorList>
            <person name="Fricke W.F."/>
            <person name="Seedorf H."/>
            <person name="Henne A."/>
            <person name="Kruer M."/>
            <person name="Liesegang H."/>
            <person name="Hedderich R."/>
            <person name="Gottschalk G."/>
            <person name="Thauer R.K."/>
        </authorList>
    </citation>
    <scope>NUCLEOTIDE SEQUENCE [LARGE SCALE GENOMIC DNA]</scope>
    <source>
        <strain evidence="3">ATCC 43021 / DSM 3091 / JCM 11832 / MCB-3</strain>
    </source>
</reference>
<organism evidence="2 3">
    <name type="scientific">Methanosphaera stadtmanae (strain ATCC 43021 / DSM 3091 / JCM 11832 / MCB-3)</name>
    <dbReference type="NCBI Taxonomy" id="339860"/>
    <lineage>
        <taxon>Archaea</taxon>
        <taxon>Methanobacteriati</taxon>
        <taxon>Methanobacteriota</taxon>
        <taxon>Methanomada group</taxon>
        <taxon>Methanobacteria</taxon>
        <taxon>Methanobacteriales</taxon>
        <taxon>Methanobacteriaceae</taxon>
        <taxon>Methanosphaera</taxon>
    </lineage>
</organism>
<feature type="transmembrane region" description="Helical" evidence="1">
    <location>
        <begin position="81"/>
        <end position="107"/>
    </location>
</feature>
<evidence type="ECO:0000256" key="1">
    <source>
        <dbReference type="SAM" id="Phobius"/>
    </source>
</evidence>
<sequence>MKCSNCGTENDENQNMCKICGNTLQTLKTDENTYNQQTHNYNQYTTQEFKNQHIHGTYDNYNYNEEEFLKKSSINYINKNLQLIVVLLLIIIVLLIMTLLVGIPIHYYY</sequence>
<keyword evidence="1" id="KW-0812">Transmembrane</keyword>
<keyword evidence="1" id="KW-1133">Transmembrane helix</keyword>
<dbReference type="EMBL" id="CP000102">
    <property type="protein sequence ID" value="ABC56901.1"/>
    <property type="molecule type" value="Genomic_DNA"/>
</dbReference>
<proteinExistence type="predicted"/>
<evidence type="ECO:0000313" key="3">
    <source>
        <dbReference type="Proteomes" id="UP000001931"/>
    </source>
</evidence>
<dbReference type="GeneID" id="3856188"/>
<dbReference type="RefSeq" id="WP_011406101.1">
    <property type="nucleotide sequence ID" value="NC_007681.1"/>
</dbReference>
<evidence type="ECO:0000313" key="2">
    <source>
        <dbReference type="EMBL" id="ABC56901.1"/>
    </source>
</evidence>
<dbReference type="HOGENOM" id="CLU_2177914_0_0_2"/>
<dbReference type="AlphaFoldDB" id="Q2NH02"/>
<keyword evidence="3" id="KW-1185">Reference proteome</keyword>
<accession>Q2NH02</accession>
<keyword evidence="1" id="KW-0472">Membrane</keyword>
<gene>
    <name evidence="2" type="ordered locus">Msp_0501</name>
</gene>